<reference evidence="1 2" key="1">
    <citation type="submission" date="2020-01" db="EMBL/GenBank/DDBJ databases">
        <authorList>
            <person name="Kim M.K."/>
        </authorList>
    </citation>
    <scope>NUCLEOTIDE SEQUENCE [LARGE SCALE GENOMIC DNA]</scope>
    <source>
        <strain evidence="1 2">172606-1</strain>
    </source>
</reference>
<proteinExistence type="predicted"/>
<dbReference type="RefSeq" id="WP_162444444.1">
    <property type="nucleotide sequence ID" value="NZ_CP048222.1"/>
</dbReference>
<dbReference type="KEGG" id="rhoz:GXP67_18175"/>
<evidence type="ECO:0008006" key="3">
    <source>
        <dbReference type="Google" id="ProtNLM"/>
    </source>
</evidence>
<dbReference type="EMBL" id="CP048222">
    <property type="protein sequence ID" value="QHT68431.1"/>
    <property type="molecule type" value="Genomic_DNA"/>
</dbReference>
<organism evidence="1 2">
    <name type="scientific">Rhodocytophaga rosea</name>
    <dbReference type="NCBI Taxonomy" id="2704465"/>
    <lineage>
        <taxon>Bacteria</taxon>
        <taxon>Pseudomonadati</taxon>
        <taxon>Bacteroidota</taxon>
        <taxon>Cytophagia</taxon>
        <taxon>Cytophagales</taxon>
        <taxon>Rhodocytophagaceae</taxon>
        <taxon>Rhodocytophaga</taxon>
    </lineage>
</organism>
<accession>A0A6C0GK30</accession>
<protein>
    <recommendedName>
        <fullName evidence="3">Cell surface protein SprA</fullName>
    </recommendedName>
</protein>
<evidence type="ECO:0000313" key="2">
    <source>
        <dbReference type="Proteomes" id="UP000480178"/>
    </source>
</evidence>
<gene>
    <name evidence="1" type="ORF">GXP67_18175</name>
</gene>
<dbReference type="AlphaFoldDB" id="A0A6C0GK30"/>
<dbReference type="Proteomes" id="UP000480178">
    <property type="component" value="Chromosome"/>
</dbReference>
<evidence type="ECO:0000313" key="1">
    <source>
        <dbReference type="EMBL" id="QHT68431.1"/>
    </source>
</evidence>
<name>A0A6C0GK30_9BACT</name>
<keyword evidence="2" id="KW-1185">Reference proteome</keyword>
<sequence length="1182" mass="134835">MIFRFLAIIGFLLILTLQVQAQFSNYRMKWVKVHDTRQLDSLSVYPGSIKILSAPATEVSYTYDAASNSLQWQKVPTTDSVLISFRVFPFRVGKPIFHRNPAAYDTNAFYKQEGAISNLGKQTPESREEIFSTKSINKTGSITRGISLGNTQNVFVNSALNLQLEGQLTDNISIVAAISDQNVPFQPEGNTQQLQEFDRVYVQLASKNAKLAAGDLVMQNPLWLQKQTKPSQFLRYYKNVQGAQAEVSYKAAPNSTARTSAGIAISKGKFASILLEVSEGVQGPYRLRGPANERFIIILANSEKVYVDGQLMKRGFNYDYVIDYNLAEIVFNTNILITKFTRVRVDFEYSDRIYSRTILNGSHSQTIGKFGVFANFYSERDNPNTPLTITLNDADKQLLSEIGDSLQKAVVSGISTVDEYNSNQILYEKVDSIVENVVYTMYKQSTNPERASYQLQFSDVGQGNGNYEVLQGNTANGKVYVWKGPLNGVPQGRYEPVKQIPTPNKKQMLTLGSEYNISKNQSIYAEVAFSERDVNLFSPLDSRDNKGNAFKFGYQNRGKVLSFLPNYEWLGNIDYEFDNKYFTPIDRFRDIEYDRDWSAQADTSRADDHIFNITAGIRRATTATQDSSYKATSPNYDTSGDKLIYRFSRRNRGGIINGWQQRIEASKRIGNLQLSSDVFLLRSSRSTDVSEWQRLQVNAAYLTKFLSPGYVYSMDKNSISSLARKDSVIGTAMNFETHQFYLKTQDTSRTRFRIDYTIRQDNLPVEGRLVKNTVSHTASTSLQTKIRQNNDINFLFTYRNLQNLRNPEDSRQEETVMGRIDWNGNWLQEHVRSELTYTAGTGRELQREYVFLLVPTGEGTHTWRDDNGDGRQDLNEFYEAINPDEKNYAKFFVPTDQYIRAFTNTLNYRLNLLMPRSWRGQGMVKSFLAKFSSVSSWTINKKITDDKLINRFIPFATDVPAEALLSAQEALRSTLFFNRASSKYGFDLALFRTLNKQLLTNGFESANTEELKLNSRMNVYKDVSVRLMLGRGIRNNASDYLENRNYRIRSQQAGPEVAWQPNAGFRLTATYLYNIKHNIFTTESNEQAISNQAGLEARWAKVSKRNLSVQARYIQIAYNGEVNNPLGYEMLEALRPGNNFTWSMNLQQRLTNGLQININYEGRNSEAQRTVHIGRMQVTALF</sequence>